<feature type="domain" description="Peptidase M12B" evidence="2">
    <location>
        <begin position="236"/>
        <end position="464"/>
    </location>
</feature>
<dbReference type="Pfam" id="PF01421">
    <property type="entry name" value="Reprolysin"/>
    <property type="match status" value="1"/>
</dbReference>
<organism evidence="3 4">
    <name type="scientific">Hypsibius exemplaris</name>
    <name type="common">Freshwater tardigrade</name>
    <dbReference type="NCBI Taxonomy" id="2072580"/>
    <lineage>
        <taxon>Eukaryota</taxon>
        <taxon>Metazoa</taxon>
        <taxon>Ecdysozoa</taxon>
        <taxon>Tardigrada</taxon>
        <taxon>Eutardigrada</taxon>
        <taxon>Parachela</taxon>
        <taxon>Hypsibioidea</taxon>
        <taxon>Hypsibiidae</taxon>
        <taxon>Hypsibius</taxon>
    </lineage>
</organism>
<dbReference type="Proteomes" id="UP000192578">
    <property type="component" value="Unassembled WGS sequence"/>
</dbReference>
<accession>A0A1W0WJN5</accession>
<dbReference type="GO" id="GO:0006509">
    <property type="term" value="P:membrane protein ectodomain proteolysis"/>
    <property type="evidence" value="ECO:0007669"/>
    <property type="project" value="TreeGrafter"/>
</dbReference>
<dbReference type="SUPFAM" id="SSF55486">
    <property type="entry name" value="Metalloproteases ('zincins'), catalytic domain"/>
    <property type="match status" value="1"/>
</dbReference>
<evidence type="ECO:0000256" key="1">
    <source>
        <dbReference type="PROSITE-ProRule" id="PRU00276"/>
    </source>
</evidence>
<comment type="caution">
    <text evidence="1">Lacks conserved residue(s) required for the propagation of feature annotation.</text>
</comment>
<gene>
    <name evidence="3" type="ORF">BV898_10433</name>
</gene>
<dbReference type="OrthoDB" id="10035764at2759"/>
<dbReference type="PANTHER" id="PTHR11905:SF249">
    <property type="entry name" value="SOL NARAE, ISOFORM C"/>
    <property type="match status" value="1"/>
</dbReference>
<comment type="caution">
    <text evidence="3">The sequence shown here is derived from an EMBL/GenBank/DDBJ whole genome shotgun (WGS) entry which is preliminary data.</text>
</comment>
<feature type="binding site" evidence="1">
    <location>
        <position position="403"/>
    </location>
    <ligand>
        <name>Zn(2+)</name>
        <dbReference type="ChEBI" id="CHEBI:29105"/>
        <note>catalytic</note>
    </ligand>
</feature>
<dbReference type="GO" id="GO:0004222">
    <property type="term" value="F:metalloendopeptidase activity"/>
    <property type="evidence" value="ECO:0007669"/>
    <property type="project" value="InterPro"/>
</dbReference>
<keyword evidence="4" id="KW-1185">Reference proteome</keyword>
<dbReference type="PROSITE" id="PS50215">
    <property type="entry name" value="ADAM_MEPRO"/>
    <property type="match status" value="1"/>
</dbReference>
<evidence type="ECO:0000259" key="2">
    <source>
        <dbReference type="PROSITE" id="PS50215"/>
    </source>
</evidence>
<name>A0A1W0WJN5_HYPEX</name>
<reference evidence="4" key="1">
    <citation type="submission" date="2017-01" db="EMBL/GenBank/DDBJ databases">
        <title>Comparative genomics of anhydrobiosis in the tardigrade Hypsibius dujardini.</title>
        <authorList>
            <person name="Yoshida Y."/>
            <person name="Koutsovoulos G."/>
            <person name="Laetsch D."/>
            <person name="Stevens L."/>
            <person name="Kumar S."/>
            <person name="Horikawa D."/>
            <person name="Ishino K."/>
            <person name="Komine S."/>
            <person name="Tomita M."/>
            <person name="Blaxter M."/>
            <person name="Arakawa K."/>
        </authorList>
    </citation>
    <scope>NUCLEOTIDE SEQUENCE [LARGE SCALE GENOMIC DNA]</scope>
    <source>
        <strain evidence="4">Z151</strain>
    </source>
</reference>
<protein>
    <recommendedName>
        <fullName evidence="2">Peptidase M12B domain-containing protein</fullName>
    </recommendedName>
</protein>
<dbReference type="Gene3D" id="3.40.390.10">
    <property type="entry name" value="Collagenase (Catalytic Domain)"/>
    <property type="match status" value="1"/>
</dbReference>
<dbReference type="PANTHER" id="PTHR11905">
    <property type="entry name" value="ADAM A DISINTEGRIN AND METALLOPROTEASE DOMAIN"/>
    <property type="match status" value="1"/>
</dbReference>
<dbReference type="GO" id="GO:0046872">
    <property type="term" value="F:metal ion binding"/>
    <property type="evidence" value="ECO:0007669"/>
    <property type="project" value="UniProtKB-KW"/>
</dbReference>
<proteinExistence type="predicted"/>
<evidence type="ECO:0000313" key="3">
    <source>
        <dbReference type="EMBL" id="OQV15425.1"/>
    </source>
</evidence>
<dbReference type="InterPro" id="IPR024079">
    <property type="entry name" value="MetalloPept_cat_dom_sf"/>
</dbReference>
<keyword evidence="1" id="KW-0862">Zinc</keyword>
<feature type="active site" evidence="1">
    <location>
        <position position="404"/>
    </location>
</feature>
<keyword evidence="1" id="KW-0479">Metal-binding</keyword>
<dbReference type="EMBL" id="MTYJ01000089">
    <property type="protein sequence ID" value="OQV15425.1"/>
    <property type="molecule type" value="Genomic_DNA"/>
</dbReference>
<dbReference type="InterPro" id="IPR001590">
    <property type="entry name" value="Peptidase_M12B"/>
</dbReference>
<evidence type="ECO:0000313" key="4">
    <source>
        <dbReference type="Proteomes" id="UP000192578"/>
    </source>
</evidence>
<sequence length="467" mass="52340">MRVVMTVKQACTEFIWPTYSLILLTILLVTVDCSLSDKRPISTSSSSRAFIRQDFRRSKQNFISRLKRNVHSSRPPVALTYTIDMFGGTYKLQLRQTLVASEQLKSVRITRNGTIVLIPGLYGQSHCHYAGTVTTCQPTTRHCYDGQAAMSRFAHGLRGVMKIGGEDILIEPLPETLLAKRMRFSNVHIARRKVTDDIQESEKTGIQDLLDKLSSSLDVSGTSLDVRPLSNPPNLLNVEVGVFVDLPMVQKLREIYPDEYDQITLILSAYNAVNMLYSNITIGRIKVRLLVKHVLLDESGTMPNSEKVTEYLNDLCRRYQREILKKLKIVKNWDLTTALTGLDVYADAVDVTRDEAYKNLRGSAKKIFTVSGVSYGGGMCSFEKNCMVAEFSLLFGNIETIAHEAGHTLGMYHDGSGNTCDRKGNRIMSIQRPQRQRSGWSTCSVESLRKFVVSGHASCLINKHATA</sequence>
<feature type="binding site" evidence="1">
    <location>
        <position position="413"/>
    </location>
    <ligand>
        <name>Zn(2+)</name>
        <dbReference type="ChEBI" id="CHEBI:29105"/>
        <note>catalytic</note>
    </ligand>
</feature>
<feature type="binding site" evidence="1">
    <location>
        <position position="407"/>
    </location>
    <ligand>
        <name>Zn(2+)</name>
        <dbReference type="ChEBI" id="CHEBI:29105"/>
        <note>catalytic</note>
    </ligand>
</feature>
<dbReference type="AlphaFoldDB" id="A0A1W0WJN5"/>